<organism evidence="4 5">
    <name type="scientific">Oryza meyeriana var. granulata</name>
    <dbReference type="NCBI Taxonomy" id="110450"/>
    <lineage>
        <taxon>Eukaryota</taxon>
        <taxon>Viridiplantae</taxon>
        <taxon>Streptophyta</taxon>
        <taxon>Embryophyta</taxon>
        <taxon>Tracheophyta</taxon>
        <taxon>Spermatophyta</taxon>
        <taxon>Magnoliopsida</taxon>
        <taxon>Liliopsida</taxon>
        <taxon>Poales</taxon>
        <taxon>Poaceae</taxon>
        <taxon>BOP clade</taxon>
        <taxon>Oryzoideae</taxon>
        <taxon>Oryzeae</taxon>
        <taxon>Oryzinae</taxon>
        <taxon>Oryza</taxon>
        <taxon>Oryza meyeriana</taxon>
    </lineage>
</organism>
<comment type="caution">
    <text evidence="4">The sequence shown here is derived from an EMBL/GenBank/DDBJ whole genome shotgun (WGS) entry which is preliminary data.</text>
</comment>
<accession>A0A6G1EX13</accession>
<proteinExistence type="predicted"/>
<dbReference type="InterPro" id="IPR032675">
    <property type="entry name" value="LRR_dom_sf"/>
</dbReference>
<evidence type="ECO:0000313" key="5">
    <source>
        <dbReference type="Proteomes" id="UP000479710"/>
    </source>
</evidence>
<dbReference type="AlphaFoldDB" id="A0A6G1EX13"/>
<reference evidence="4 5" key="1">
    <citation type="submission" date="2019-11" db="EMBL/GenBank/DDBJ databases">
        <title>Whole genome sequence of Oryza granulata.</title>
        <authorList>
            <person name="Li W."/>
        </authorList>
    </citation>
    <scope>NUCLEOTIDE SEQUENCE [LARGE SCALE GENOMIC DNA]</scope>
    <source>
        <strain evidence="5">cv. Menghai</strain>
        <tissue evidence="4">Leaf</tissue>
    </source>
</reference>
<dbReference type="Proteomes" id="UP000479710">
    <property type="component" value="Unassembled WGS sequence"/>
</dbReference>
<dbReference type="GO" id="GO:0016020">
    <property type="term" value="C:membrane"/>
    <property type="evidence" value="ECO:0007669"/>
    <property type="project" value="UniProtKB-SubCell"/>
</dbReference>
<gene>
    <name evidence="4" type="ORF">E2562_016412</name>
</gene>
<comment type="subcellular location">
    <subcellularLocation>
        <location evidence="1">Membrane</location>
    </subcellularLocation>
</comment>
<dbReference type="PANTHER" id="PTHR47988">
    <property type="entry name" value="SOMATIC EMBRYOGENESIS RECEPTOR KINASE 1"/>
    <property type="match status" value="1"/>
</dbReference>
<dbReference type="SUPFAM" id="SSF52058">
    <property type="entry name" value="L domain-like"/>
    <property type="match status" value="1"/>
</dbReference>
<keyword evidence="2" id="KW-0732">Signal</keyword>
<evidence type="ECO:0000256" key="3">
    <source>
        <dbReference type="SAM" id="MobiDB-lite"/>
    </source>
</evidence>
<sequence>MPWVVTNISLPNADIHGKLGELDFSALLFLAYIDLSNNSLHGHIPASIGCLSMLSYLDLTNNSFTGEIPSELGRFPSQLQARTREDDCDSLPQLVGRSGPPGGITNRRMVGGHAPLLLMGAVAGADARRCSGREAGATRRNRGGGGGRRWRAPPLLEEAGAAVGGGGRLPSVACRRRVGRRGKPATAGGGWGPPAAAIGVRRQWESCHRGRAFERDKSESVTRFD</sequence>
<evidence type="ECO:0000256" key="2">
    <source>
        <dbReference type="ARBA" id="ARBA00022729"/>
    </source>
</evidence>
<dbReference type="Pfam" id="PF00560">
    <property type="entry name" value="LRR_1"/>
    <property type="match status" value="2"/>
</dbReference>
<name>A0A6G1EX13_9ORYZ</name>
<dbReference type="EMBL" id="SPHZ02000002">
    <property type="protein sequence ID" value="KAF0929174.1"/>
    <property type="molecule type" value="Genomic_DNA"/>
</dbReference>
<evidence type="ECO:0000313" key="4">
    <source>
        <dbReference type="EMBL" id="KAF0929174.1"/>
    </source>
</evidence>
<dbReference type="InterPro" id="IPR001611">
    <property type="entry name" value="Leu-rich_rpt"/>
</dbReference>
<protein>
    <recommendedName>
        <fullName evidence="6">Leucine-rich repeat-containing N-terminal plant-type domain-containing protein</fullName>
    </recommendedName>
</protein>
<evidence type="ECO:0000256" key="1">
    <source>
        <dbReference type="ARBA" id="ARBA00004370"/>
    </source>
</evidence>
<dbReference type="OrthoDB" id="696249at2759"/>
<feature type="region of interest" description="Disordered" evidence="3">
    <location>
        <begin position="133"/>
        <end position="152"/>
    </location>
</feature>
<evidence type="ECO:0008006" key="6">
    <source>
        <dbReference type="Google" id="ProtNLM"/>
    </source>
</evidence>
<keyword evidence="5" id="KW-1185">Reference proteome</keyword>
<dbReference type="Gene3D" id="3.80.10.10">
    <property type="entry name" value="Ribonuclease Inhibitor"/>
    <property type="match status" value="1"/>
</dbReference>
<feature type="region of interest" description="Disordered" evidence="3">
    <location>
        <begin position="86"/>
        <end position="108"/>
    </location>
</feature>